<dbReference type="Proteomes" id="UP000198893">
    <property type="component" value="Unassembled WGS sequence"/>
</dbReference>
<dbReference type="STRING" id="569882.SAMN04490248_101367"/>
<keyword evidence="7" id="KW-1185">Reference proteome</keyword>
<dbReference type="PANTHER" id="PTHR11360">
    <property type="entry name" value="MONOCARBOXYLATE TRANSPORTER"/>
    <property type="match status" value="1"/>
</dbReference>
<dbReference type="PANTHER" id="PTHR11360:SF308">
    <property type="entry name" value="BLL3089 PROTEIN"/>
    <property type="match status" value="1"/>
</dbReference>
<feature type="transmembrane region" description="Helical" evidence="4">
    <location>
        <begin position="167"/>
        <end position="188"/>
    </location>
</feature>
<proteinExistence type="predicted"/>
<evidence type="ECO:0000259" key="5">
    <source>
        <dbReference type="PROSITE" id="PS50850"/>
    </source>
</evidence>
<dbReference type="Gene3D" id="1.20.1250.20">
    <property type="entry name" value="MFS general substrate transporter like domains"/>
    <property type="match status" value="2"/>
</dbReference>
<dbReference type="Pfam" id="PF07690">
    <property type="entry name" value="MFS_1"/>
    <property type="match status" value="1"/>
</dbReference>
<reference evidence="6 7" key="1">
    <citation type="submission" date="2016-10" db="EMBL/GenBank/DDBJ databases">
        <authorList>
            <person name="de Groot N.N."/>
        </authorList>
    </citation>
    <scope>NUCLEOTIDE SEQUENCE [LARGE SCALE GENOMIC DNA]</scope>
    <source>
        <strain evidence="6 7">DSM 27842</strain>
    </source>
</reference>
<keyword evidence="2 4" id="KW-1133">Transmembrane helix</keyword>
<feature type="transmembrane region" description="Helical" evidence="4">
    <location>
        <begin position="378"/>
        <end position="403"/>
    </location>
</feature>
<evidence type="ECO:0000256" key="2">
    <source>
        <dbReference type="ARBA" id="ARBA00022989"/>
    </source>
</evidence>
<dbReference type="InterPro" id="IPR036259">
    <property type="entry name" value="MFS_trans_sf"/>
</dbReference>
<dbReference type="InterPro" id="IPR050327">
    <property type="entry name" value="Proton-linked_MCT"/>
</dbReference>
<evidence type="ECO:0000256" key="4">
    <source>
        <dbReference type="SAM" id="Phobius"/>
    </source>
</evidence>
<evidence type="ECO:0000256" key="3">
    <source>
        <dbReference type="ARBA" id="ARBA00023136"/>
    </source>
</evidence>
<evidence type="ECO:0000313" key="6">
    <source>
        <dbReference type="EMBL" id="SEO10579.1"/>
    </source>
</evidence>
<dbReference type="AlphaFoldDB" id="A0A1H8LZR3"/>
<dbReference type="RefSeq" id="WP_093114913.1">
    <property type="nucleotide sequence ID" value="NZ_FODS01000001.1"/>
</dbReference>
<organism evidence="6 7">
    <name type="scientific">Salinihabitans flavidus</name>
    <dbReference type="NCBI Taxonomy" id="569882"/>
    <lineage>
        <taxon>Bacteria</taxon>
        <taxon>Pseudomonadati</taxon>
        <taxon>Pseudomonadota</taxon>
        <taxon>Alphaproteobacteria</taxon>
        <taxon>Rhodobacterales</taxon>
        <taxon>Roseobacteraceae</taxon>
        <taxon>Salinihabitans</taxon>
    </lineage>
</organism>
<keyword evidence="1 4" id="KW-0812">Transmembrane</keyword>
<dbReference type="InterPro" id="IPR020846">
    <property type="entry name" value="MFS_dom"/>
</dbReference>
<dbReference type="OrthoDB" id="1404228at2"/>
<feature type="transmembrane region" description="Helical" evidence="4">
    <location>
        <begin position="220"/>
        <end position="241"/>
    </location>
</feature>
<sequence>MPLLNFLRENAQWLAAGMLLTFLSSFGQTFFISIFAGEIRSTFNLSHGEWGGVYSIGTMASAAVMIWSGALTDQFRVRTIGAVIFALLGVSCLFMANLSAAWLLPFAIFCLRLTGQGMSSHLAVVAMARWFVATRGRALSIAILGFTLGEAVLPLLFVSLMKVIDWRWIWVGASGVAFLGIPVLLMLLRRERTPANLAKGESVAGMNGLHWTRGHALRHWLFWMMVPALLGPSAFNTSFFFHQVHYSEIKDVSHVALVALFPLFSATSVASMIFSGWALDRWGTGRLIPWSQLPMVLAFFLFSQAGGAGGLMPGLVLMGINTGATATLTAAFWAEFYGTRNIGAIKAVAAAIMVLGTAIGPGLTGGLIDFGIGLEVQYFGAAVYFLFTTAIMAIGVSHAMPLLPARSA</sequence>
<accession>A0A1H8LZR3</accession>
<evidence type="ECO:0000256" key="1">
    <source>
        <dbReference type="ARBA" id="ARBA00022692"/>
    </source>
</evidence>
<feature type="transmembrane region" description="Helical" evidence="4">
    <location>
        <begin position="77"/>
        <end position="96"/>
    </location>
</feature>
<feature type="domain" description="Major facilitator superfamily (MFS) profile" evidence="5">
    <location>
        <begin position="13"/>
        <end position="407"/>
    </location>
</feature>
<feature type="transmembrane region" description="Helical" evidence="4">
    <location>
        <begin position="138"/>
        <end position="161"/>
    </location>
</feature>
<name>A0A1H8LZR3_9RHOB</name>
<feature type="transmembrane region" description="Helical" evidence="4">
    <location>
        <begin position="311"/>
        <end position="336"/>
    </location>
</feature>
<dbReference type="InterPro" id="IPR011701">
    <property type="entry name" value="MFS"/>
</dbReference>
<feature type="transmembrane region" description="Helical" evidence="4">
    <location>
        <begin position="253"/>
        <end position="275"/>
    </location>
</feature>
<feature type="transmembrane region" description="Helical" evidence="4">
    <location>
        <begin position="287"/>
        <end position="305"/>
    </location>
</feature>
<feature type="transmembrane region" description="Helical" evidence="4">
    <location>
        <begin position="12"/>
        <end position="36"/>
    </location>
</feature>
<dbReference type="EMBL" id="FODS01000001">
    <property type="protein sequence ID" value="SEO10579.1"/>
    <property type="molecule type" value="Genomic_DNA"/>
</dbReference>
<dbReference type="SUPFAM" id="SSF103473">
    <property type="entry name" value="MFS general substrate transporter"/>
    <property type="match status" value="1"/>
</dbReference>
<protein>
    <submittedName>
        <fullName evidence="6">Predicted arabinose efflux permease, MFS family</fullName>
    </submittedName>
</protein>
<feature type="transmembrane region" description="Helical" evidence="4">
    <location>
        <begin position="51"/>
        <end position="70"/>
    </location>
</feature>
<evidence type="ECO:0000313" key="7">
    <source>
        <dbReference type="Proteomes" id="UP000198893"/>
    </source>
</evidence>
<gene>
    <name evidence="6" type="ORF">SAMN04490248_101367</name>
</gene>
<feature type="transmembrane region" description="Helical" evidence="4">
    <location>
        <begin position="348"/>
        <end position="372"/>
    </location>
</feature>
<feature type="transmembrane region" description="Helical" evidence="4">
    <location>
        <begin position="102"/>
        <end position="126"/>
    </location>
</feature>
<keyword evidence="3 4" id="KW-0472">Membrane</keyword>
<dbReference type="PROSITE" id="PS50850">
    <property type="entry name" value="MFS"/>
    <property type="match status" value="1"/>
</dbReference>
<dbReference type="GO" id="GO:0022857">
    <property type="term" value="F:transmembrane transporter activity"/>
    <property type="evidence" value="ECO:0007669"/>
    <property type="project" value="InterPro"/>
</dbReference>